<dbReference type="SUPFAM" id="SSF46565">
    <property type="entry name" value="Chaperone J-domain"/>
    <property type="match status" value="1"/>
</dbReference>
<proteinExistence type="predicted"/>
<evidence type="ECO:0000259" key="2">
    <source>
        <dbReference type="PROSITE" id="PS50076"/>
    </source>
</evidence>
<dbReference type="InterPro" id="IPR001623">
    <property type="entry name" value="DnaJ_domain"/>
</dbReference>
<dbReference type="Gene3D" id="1.10.287.110">
    <property type="entry name" value="DnaJ domain"/>
    <property type="match status" value="1"/>
</dbReference>
<evidence type="ECO:0000313" key="3">
    <source>
        <dbReference type="EMBL" id="QHU27682.1"/>
    </source>
</evidence>
<sequence>MGAKSSRQYTYQQYYEAMKKSGQAANIDLKNINMETIDPYEVFNISKNFTWNELKETYRKLAISTHPDKPGGNKDIFNIITYCFEKLALEYKKRESDLSHMELKKQSSDFFDKIVNNKMPHPSIVNMNGREGDNAELFSQKFNRNFEKCKVYDDEMEFGYGKNMDESSKVREDIKIDKVIKKNKIDNKSFNDIFNSKVPINKQLVKYQEPEPLLLAKSLQFTELGNKRPDDYSSSSVKKTNSLSYSDYMKAHEGTRLIDTSIIKDMKEFKSVEEYEVYRDTKAKVELSAKELKQQELKKLREEKEEQMRLERLNKYDRNIELSYEKANRLFIR</sequence>
<dbReference type="Pfam" id="PF00226">
    <property type="entry name" value="DnaJ"/>
    <property type="match status" value="1"/>
</dbReference>
<feature type="coiled-coil region" evidence="1">
    <location>
        <begin position="275"/>
        <end position="314"/>
    </location>
</feature>
<name>A0A6C0LEP9_9ZZZZ</name>
<dbReference type="PRINTS" id="PR00625">
    <property type="entry name" value="JDOMAIN"/>
</dbReference>
<dbReference type="SMART" id="SM00271">
    <property type="entry name" value="DnaJ"/>
    <property type="match status" value="1"/>
</dbReference>
<dbReference type="CDD" id="cd06257">
    <property type="entry name" value="DnaJ"/>
    <property type="match status" value="1"/>
</dbReference>
<dbReference type="AlphaFoldDB" id="A0A6C0LEP9"/>
<feature type="domain" description="J" evidence="2">
    <location>
        <begin position="38"/>
        <end position="100"/>
    </location>
</feature>
<dbReference type="EMBL" id="MN740460">
    <property type="protein sequence ID" value="QHU27682.1"/>
    <property type="molecule type" value="Genomic_DNA"/>
</dbReference>
<protein>
    <recommendedName>
        <fullName evidence="2">J domain-containing protein</fullName>
    </recommendedName>
</protein>
<organism evidence="3">
    <name type="scientific">viral metagenome</name>
    <dbReference type="NCBI Taxonomy" id="1070528"/>
    <lineage>
        <taxon>unclassified sequences</taxon>
        <taxon>metagenomes</taxon>
        <taxon>organismal metagenomes</taxon>
    </lineage>
</organism>
<reference evidence="3" key="1">
    <citation type="journal article" date="2020" name="Nature">
        <title>Giant virus diversity and host interactions through global metagenomics.</title>
        <authorList>
            <person name="Schulz F."/>
            <person name="Roux S."/>
            <person name="Paez-Espino D."/>
            <person name="Jungbluth S."/>
            <person name="Walsh D.A."/>
            <person name="Denef V.J."/>
            <person name="McMahon K.D."/>
            <person name="Konstantinidis K.T."/>
            <person name="Eloe-Fadrosh E.A."/>
            <person name="Kyrpides N.C."/>
            <person name="Woyke T."/>
        </authorList>
    </citation>
    <scope>NUCLEOTIDE SEQUENCE</scope>
    <source>
        <strain evidence="3">GVMAG-M-3300027769-26</strain>
    </source>
</reference>
<dbReference type="PROSITE" id="PS50076">
    <property type="entry name" value="DNAJ_2"/>
    <property type="match status" value="1"/>
</dbReference>
<keyword evidence="1" id="KW-0175">Coiled coil</keyword>
<accession>A0A6C0LEP9</accession>
<dbReference type="InterPro" id="IPR036869">
    <property type="entry name" value="J_dom_sf"/>
</dbReference>
<evidence type="ECO:0000256" key="1">
    <source>
        <dbReference type="SAM" id="Coils"/>
    </source>
</evidence>